<dbReference type="CDD" id="cd00088">
    <property type="entry name" value="HPT"/>
    <property type="match status" value="1"/>
</dbReference>
<comment type="subunit">
    <text evidence="9">At low DSF concentrations, interacts with RpfF.</text>
</comment>
<protein>
    <recommendedName>
        <fullName evidence="10">Sensory/regulatory protein RpfC</fullName>
        <ecNumber evidence="2">2.7.13.3</ecNumber>
    </recommendedName>
</protein>
<keyword evidence="8" id="KW-0902">Two-component regulatory system</keyword>
<feature type="domain" description="HPt" evidence="17">
    <location>
        <begin position="890"/>
        <end position="985"/>
    </location>
</feature>
<dbReference type="InterPro" id="IPR001789">
    <property type="entry name" value="Sig_transdc_resp-reg_receiver"/>
</dbReference>
<evidence type="ECO:0000259" key="15">
    <source>
        <dbReference type="PROSITE" id="PS50110"/>
    </source>
</evidence>
<feature type="domain" description="Response regulatory" evidence="15">
    <location>
        <begin position="37"/>
        <end position="159"/>
    </location>
</feature>
<evidence type="ECO:0000256" key="2">
    <source>
        <dbReference type="ARBA" id="ARBA00012438"/>
    </source>
</evidence>
<dbReference type="InterPro" id="IPR000014">
    <property type="entry name" value="PAS"/>
</dbReference>
<dbReference type="SUPFAM" id="SSF55785">
    <property type="entry name" value="PYP-like sensor domain (PAS domain)"/>
    <property type="match status" value="1"/>
</dbReference>
<dbReference type="InterPro" id="IPR036097">
    <property type="entry name" value="HisK_dim/P_sf"/>
</dbReference>
<keyword evidence="6" id="KW-0418">Kinase</keyword>
<keyword evidence="5" id="KW-0547">Nucleotide-binding</keyword>
<dbReference type="Pfam" id="PF00072">
    <property type="entry name" value="Response_reg"/>
    <property type="match status" value="2"/>
</dbReference>
<dbReference type="Pfam" id="PF00512">
    <property type="entry name" value="HisKA"/>
    <property type="match status" value="1"/>
</dbReference>
<dbReference type="Gene3D" id="1.20.120.160">
    <property type="entry name" value="HPT domain"/>
    <property type="match status" value="1"/>
</dbReference>
<comment type="catalytic activity">
    <reaction evidence="1">
        <text>ATP + protein L-histidine = ADP + protein N-phospho-L-histidine.</text>
        <dbReference type="EC" id="2.7.13.3"/>
    </reaction>
</comment>
<dbReference type="SUPFAM" id="SSF55874">
    <property type="entry name" value="ATPase domain of HSP90 chaperone/DNA topoisomerase II/histidine kinase"/>
    <property type="match status" value="1"/>
</dbReference>
<dbReference type="SMART" id="SM00387">
    <property type="entry name" value="HATPase_c"/>
    <property type="match status" value="1"/>
</dbReference>
<dbReference type="FunFam" id="3.30.565.10:FF:000010">
    <property type="entry name" value="Sensor histidine kinase RcsC"/>
    <property type="match status" value="1"/>
</dbReference>
<evidence type="ECO:0000256" key="4">
    <source>
        <dbReference type="ARBA" id="ARBA00022679"/>
    </source>
</evidence>
<dbReference type="PANTHER" id="PTHR45339:SF5">
    <property type="entry name" value="HISTIDINE KINASE"/>
    <property type="match status" value="1"/>
</dbReference>
<dbReference type="GO" id="GO:0005524">
    <property type="term" value="F:ATP binding"/>
    <property type="evidence" value="ECO:0007669"/>
    <property type="project" value="UniProtKB-KW"/>
</dbReference>
<dbReference type="GO" id="GO:0000155">
    <property type="term" value="F:phosphorelay sensor kinase activity"/>
    <property type="evidence" value="ECO:0007669"/>
    <property type="project" value="InterPro"/>
</dbReference>
<dbReference type="SMART" id="SM00091">
    <property type="entry name" value="PAS"/>
    <property type="match status" value="1"/>
</dbReference>
<dbReference type="EMBL" id="OCNJ01000002">
    <property type="protein sequence ID" value="SOD91991.1"/>
    <property type="molecule type" value="Genomic_DNA"/>
</dbReference>
<dbReference type="InterPro" id="IPR013767">
    <property type="entry name" value="PAS_fold"/>
</dbReference>
<feature type="modified residue" description="Phosphohistidine" evidence="11">
    <location>
        <position position="929"/>
    </location>
</feature>
<feature type="domain" description="PAS" evidence="16">
    <location>
        <begin position="178"/>
        <end position="248"/>
    </location>
</feature>
<dbReference type="CDD" id="cd16922">
    <property type="entry name" value="HATPase_EvgS-ArcB-TorS-like"/>
    <property type="match status" value="1"/>
</dbReference>
<dbReference type="EC" id="2.7.13.3" evidence="2"/>
<dbReference type="InterPro" id="IPR004358">
    <property type="entry name" value="Sig_transdc_His_kin-like_C"/>
</dbReference>
<dbReference type="SUPFAM" id="SSF47226">
    <property type="entry name" value="Histidine-containing phosphotransfer domain, HPT domain"/>
    <property type="match status" value="1"/>
</dbReference>
<dbReference type="SUPFAM" id="SSF47384">
    <property type="entry name" value="Homodimeric domain of signal transducing histidine kinase"/>
    <property type="match status" value="1"/>
</dbReference>
<evidence type="ECO:0000256" key="7">
    <source>
        <dbReference type="ARBA" id="ARBA00022840"/>
    </source>
</evidence>
<evidence type="ECO:0000256" key="8">
    <source>
        <dbReference type="ARBA" id="ARBA00023012"/>
    </source>
</evidence>
<reference evidence="18 19" key="1">
    <citation type="submission" date="2017-09" db="EMBL/GenBank/DDBJ databases">
        <authorList>
            <person name="Ehlers B."/>
            <person name="Leendertz F.H."/>
        </authorList>
    </citation>
    <scope>NUCLEOTIDE SEQUENCE [LARGE SCALE GENOMIC DNA]</scope>
    <source>
        <strain evidence="18 19">USBA 140</strain>
    </source>
</reference>
<dbReference type="GO" id="GO:0006355">
    <property type="term" value="P:regulation of DNA-templated transcription"/>
    <property type="evidence" value="ECO:0007669"/>
    <property type="project" value="InterPro"/>
</dbReference>
<dbReference type="Pfam" id="PF01627">
    <property type="entry name" value="Hpt"/>
    <property type="match status" value="1"/>
</dbReference>
<sequence length="985" mass="106134">MGHRKLRVGMESVGDARGMRLAVGLRQGDARRMAERVVVCIDDDTMVLDSLRMELGGRIVGCRLEMADTGVEALALVDELLADGVEIPVVVCDYFLPDIRGHELLKQIHQKTPGTFNILLTGQSDHAAIVSAINEAKLYRYIAKPWEAEDLILTVNGGVESFDRARRLDEQTRRLRESEARLRAFVEKAGDGIVTIDEAGIVQSANPAVARLFGWDLDEIVGHDVKRLMRAEAAAEHDHYLSRYLQSGRSTVVDISREVTGRHRDGHDVYLDLSISEFRVGEARYFSGIMRDIGPRRRLEQLHAEKELAEERARAKSAFLATMSHEIRTPMNGVIGMLELLEATDLDAEQKNLLSVCRDSARFLLTIIDDILDFSKIEAGKLVFETADLAIDDLVFSVADLLASRAWAKEIELVTFVDNAIPPVLRGDPARLRQILINLVGNAIKFTAQGQVSMSVSLKETLPGAARLRFEVADTGIGLTEEQQARLFKPFEQADAGTTRRFGGTGLGLAICRRLVELMDGTIGVISRPGEGSTFWFEVPLPVADAASARPDLAGIRILLVAQNPAFLSAMTRGLSAAGATVESVETWPDARGRAPAAAIAGTPVHLVVVDDGPAAAIGAFSELGMLAAEAVGGVPVLLMARRDRGAISRVQKRTGATWGLTKPARPYLLLQTVAVAVGRAEPDSIDQVMNRFGAVAEPAEGVGDLPFSGGRILVAEDTPTSRLVITKMLERMGLDPVVAENGAEAWDTYVEGGGEFDMLITDCHMPELDGFELTVRIRAHEQQAGGHLPVVALSAGVLQEEKARCFDCGMDDFLAKPVESAKLRHVLYRWLPVASRPAEAASAEDGRAPPPAPAAAAAAPVPAAPAGDDLPVLSLQIYEDLFGPLTDAVRPDVRALLGAFLDSAIELREAIAARDEARDAEGLRRAAHRLVGSALSAGAVELGHLCRRVETEAAAGVADWGAMAVLVKDVDAAFARVRDAIDAV</sequence>
<dbReference type="Pfam" id="PF02518">
    <property type="entry name" value="HATPase_c"/>
    <property type="match status" value="1"/>
</dbReference>
<evidence type="ECO:0000313" key="19">
    <source>
        <dbReference type="Proteomes" id="UP000219621"/>
    </source>
</evidence>
<dbReference type="PROSITE" id="PS50110">
    <property type="entry name" value="RESPONSE_REGULATORY"/>
    <property type="match status" value="3"/>
</dbReference>
<dbReference type="SUPFAM" id="SSF52172">
    <property type="entry name" value="CheY-like"/>
    <property type="match status" value="3"/>
</dbReference>
<feature type="region of interest" description="Disordered" evidence="13">
    <location>
        <begin position="842"/>
        <end position="862"/>
    </location>
</feature>
<feature type="modified residue" description="4-aspartylphosphate" evidence="12">
    <location>
        <position position="93"/>
    </location>
</feature>
<gene>
    <name evidence="18" type="ORF">SAMN05421508_102210</name>
</gene>
<feature type="modified residue" description="4-aspartylphosphate" evidence="12">
    <location>
        <position position="763"/>
    </location>
</feature>
<dbReference type="InterPro" id="IPR035965">
    <property type="entry name" value="PAS-like_dom_sf"/>
</dbReference>
<evidence type="ECO:0000256" key="11">
    <source>
        <dbReference type="PROSITE-ProRule" id="PRU00110"/>
    </source>
</evidence>
<dbReference type="InterPro" id="IPR005467">
    <property type="entry name" value="His_kinase_dom"/>
</dbReference>
<accession>A0A286G8Z3</accession>
<organism evidence="18 19">
    <name type="scientific">Caenispirillum bisanense</name>
    <dbReference type="NCBI Taxonomy" id="414052"/>
    <lineage>
        <taxon>Bacteria</taxon>
        <taxon>Pseudomonadati</taxon>
        <taxon>Pseudomonadota</taxon>
        <taxon>Alphaproteobacteria</taxon>
        <taxon>Rhodospirillales</taxon>
        <taxon>Novispirillaceae</taxon>
        <taxon>Caenispirillum</taxon>
    </lineage>
</organism>
<feature type="domain" description="Histidine kinase" evidence="14">
    <location>
        <begin position="322"/>
        <end position="543"/>
    </location>
</feature>
<dbReference type="FunFam" id="1.10.287.130:FF:000002">
    <property type="entry name" value="Two-component osmosensing histidine kinase"/>
    <property type="match status" value="1"/>
</dbReference>
<evidence type="ECO:0000256" key="1">
    <source>
        <dbReference type="ARBA" id="ARBA00000085"/>
    </source>
</evidence>
<dbReference type="CDD" id="cd17546">
    <property type="entry name" value="REC_hyHK_CKI1_RcsC-like"/>
    <property type="match status" value="1"/>
</dbReference>
<keyword evidence="3 12" id="KW-0597">Phosphoprotein</keyword>
<dbReference type="SMART" id="SM00388">
    <property type="entry name" value="HisKA"/>
    <property type="match status" value="1"/>
</dbReference>
<keyword evidence="7" id="KW-0067">ATP-binding</keyword>
<dbReference type="Gene3D" id="3.30.450.20">
    <property type="entry name" value="PAS domain"/>
    <property type="match status" value="1"/>
</dbReference>
<keyword evidence="4" id="KW-0808">Transferase</keyword>
<dbReference type="InterPro" id="IPR036890">
    <property type="entry name" value="HATPase_C_sf"/>
</dbReference>
<dbReference type="Gene3D" id="3.30.565.10">
    <property type="entry name" value="Histidine kinase-like ATPase, C-terminal domain"/>
    <property type="match status" value="1"/>
</dbReference>
<dbReference type="InterPro" id="IPR003661">
    <property type="entry name" value="HisK_dim/P_dom"/>
</dbReference>
<keyword evidence="19" id="KW-1185">Reference proteome</keyword>
<name>A0A286G8Z3_9PROT</name>
<proteinExistence type="predicted"/>
<dbReference type="PROSITE" id="PS50112">
    <property type="entry name" value="PAS"/>
    <property type="match status" value="1"/>
</dbReference>
<evidence type="ECO:0000256" key="6">
    <source>
        <dbReference type="ARBA" id="ARBA00022777"/>
    </source>
</evidence>
<dbReference type="PROSITE" id="PS50894">
    <property type="entry name" value="HPT"/>
    <property type="match status" value="1"/>
</dbReference>
<dbReference type="InterPro" id="IPR011006">
    <property type="entry name" value="CheY-like_superfamily"/>
</dbReference>
<evidence type="ECO:0000259" key="14">
    <source>
        <dbReference type="PROSITE" id="PS50109"/>
    </source>
</evidence>
<dbReference type="Pfam" id="PF00989">
    <property type="entry name" value="PAS"/>
    <property type="match status" value="1"/>
</dbReference>
<evidence type="ECO:0000256" key="10">
    <source>
        <dbReference type="ARBA" id="ARBA00068150"/>
    </source>
</evidence>
<dbReference type="PRINTS" id="PR00344">
    <property type="entry name" value="BCTRLSENSOR"/>
</dbReference>
<dbReference type="Proteomes" id="UP000219621">
    <property type="component" value="Unassembled WGS sequence"/>
</dbReference>
<dbReference type="InterPro" id="IPR003594">
    <property type="entry name" value="HATPase_dom"/>
</dbReference>
<evidence type="ECO:0000259" key="17">
    <source>
        <dbReference type="PROSITE" id="PS50894"/>
    </source>
</evidence>
<dbReference type="CDD" id="cd00130">
    <property type="entry name" value="PAS"/>
    <property type="match status" value="1"/>
</dbReference>
<evidence type="ECO:0000256" key="12">
    <source>
        <dbReference type="PROSITE-ProRule" id="PRU00169"/>
    </source>
</evidence>
<dbReference type="InterPro" id="IPR008207">
    <property type="entry name" value="Sig_transdc_His_kin_Hpt_dom"/>
</dbReference>
<evidence type="ECO:0000256" key="9">
    <source>
        <dbReference type="ARBA" id="ARBA00064003"/>
    </source>
</evidence>
<evidence type="ECO:0000256" key="3">
    <source>
        <dbReference type="ARBA" id="ARBA00022553"/>
    </source>
</evidence>
<dbReference type="Gene3D" id="3.40.50.2300">
    <property type="match status" value="2"/>
</dbReference>
<dbReference type="PANTHER" id="PTHR45339">
    <property type="entry name" value="HYBRID SIGNAL TRANSDUCTION HISTIDINE KINASE J"/>
    <property type="match status" value="1"/>
</dbReference>
<dbReference type="AlphaFoldDB" id="A0A286G8Z3"/>
<evidence type="ECO:0000313" key="18">
    <source>
        <dbReference type="EMBL" id="SOD91991.1"/>
    </source>
</evidence>
<feature type="domain" description="Response regulatory" evidence="15">
    <location>
        <begin position="712"/>
        <end position="832"/>
    </location>
</feature>
<evidence type="ECO:0000256" key="5">
    <source>
        <dbReference type="ARBA" id="ARBA00022741"/>
    </source>
</evidence>
<dbReference type="PROSITE" id="PS50109">
    <property type="entry name" value="HIS_KIN"/>
    <property type="match status" value="1"/>
</dbReference>
<dbReference type="SMART" id="SM00448">
    <property type="entry name" value="REC"/>
    <property type="match status" value="2"/>
</dbReference>
<dbReference type="GO" id="GO:0005886">
    <property type="term" value="C:plasma membrane"/>
    <property type="evidence" value="ECO:0007669"/>
    <property type="project" value="UniProtKB-SubCell"/>
</dbReference>
<dbReference type="InterPro" id="IPR036641">
    <property type="entry name" value="HPT_dom_sf"/>
</dbReference>
<feature type="domain" description="Response regulatory" evidence="15">
    <location>
        <begin position="557"/>
        <end position="678"/>
    </location>
</feature>
<feature type="modified residue" description="4-aspartylphosphate" evidence="12">
    <location>
        <position position="611"/>
    </location>
</feature>
<evidence type="ECO:0000256" key="13">
    <source>
        <dbReference type="SAM" id="MobiDB-lite"/>
    </source>
</evidence>
<dbReference type="CDD" id="cd00082">
    <property type="entry name" value="HisKA"/>
    <property type="match status" value="1"/>
</dbReference>
<evidence type="ECO:0000259" key="16">
    <source>
        <dbReference type="PROSITE" id="PS50112"/>
    </source>
</evidence>
<dbReference type="Gene3D" id="1.10.287.130">
    <property type="match status" value="1"/>
</dbReference>
<dbReference type="NCBIfam" id="TIGR00229">
    <property type="entry name" value="sensory_box"/>
    <property type="match status" value="1"/>
</dbReference>